<name>A0A9P6FUN9_9FUNG</name>
<reference evidence="1" key="1">
    <citation type="journal article" date="2020" name="Fungal Divers.">
        <title>Resolving the Mortierellaceae phylogeny through synthesis of multi-gene phylogenetics and phylogenomics.</title>
        <authorList>
            <person name="Vandepol N."/>
            <person name="Liber J."/>
            <person name="Desiro A."/>
            <person name="Na H."/>
            <person name="Kennedy M."/>
            <person name="Barry K."/>
            <person name="Grigoriev I.V."/>
            <person name="Miller A.N."/>
            <person name="O'Donnell K."/>
            <person name="Stajich J.E."/>
            <person name="Bonito G."/>
        </authorList>
    </citation>
    <scope>NUCLEOTIDE SEQUENCE</scope>
    <source>
        <strain evidence="1">KOD1015</strain>
    </source>
</reference>
<protein>
    <submittedName>
        <fullName evidence="1">Uncharacterized protein</fullName>
    </submittedName>
</protein>
<accession>A0A9P6FUN9</accession>
<sequence>MVLARLSGLLGAALVGLGYLTSLVHADSLEFESPLPNTKIATGQSVPLTYKIHQNGMTRLDWVMVHLMTEDGQDAGMGTLDYTSREQWQPDSLSISLQAVIPRTLPEGRYVFHIFGRTEEPCEAATARQCEGILSATLPVEVVSTSQSSSTLFPEASNISLIARARLLRRTLFSSRRLGGGRSGYLLGDGSIDSKKTLYMFSLI</sequence>
<evidence type="ECO:0000313" key="2">
    <source>
        <dbReference type="Proteomes" id="UP000780801"/>
    </source>
</evidence>
<keyword evidence="2" id="KW-1185">Reference proteome</keyword>
<dbReference type="EMBL" id="JAABOA010001155">
    <property type="protein sequence ID" value="KAF9582165.1"/>
    <property type="molecule type" value="Genomic_DNA"/>
</dbReference>
<organism evidence="1 2">
    <name type="scientific">Lunasporangiospora selenospora</name>
    <dbReference type="NCBI Taxonomy" id="979761"/>
    <lineage>
        <taxon>Eukaryota</taxon>
        <taxon>Fungi</taxon>
        <taxon>Fungi incertae sedis</taxon>
        <taxon>Mucoromycota</taxon>
        <taxon>Mortierellomycotina</taxon>
        <taxon>Mortierellomycetes</taxon>
        <taxon>Mortierellales</taxon>
        <taxon>Mortierellaceae</taxon>
        <taxon>Lunasporangiospora</taxon>
    </lineage>
</organism>
<dbReference type="Proteomes" id="UP000780801">
    <property type="component" value="Unassembled WGS sequence"/>
</dbReference>
<dbReference type="AlphaFoldDB" id="A0A9P6FUN9"/>
<evidence type="ECO:0000313" key="1">
    <source>
        <dbReference type="EMBL" id="KAF9582165.1"/>
    </source>
</evidence>
<gene>
    <name evidence="1" type="ORF">BGW38_000561</name>
</gene>
<proteinExistence type="predicted"/>
<dbReference type="OrthoDB" id="2423201at2759"/>
<comment type="caution">
    <text evidence="1">The sequence shown here is derived from an EMBL/GenBank/DDBJ whole genome shotgun (WGS) entry which is preliminary data.</text>
</comment>